<feature type="compositionally biased region" description="Basic and acidic residues" evidence="1">
    <location>
        <begin position="248"/>
        <end position="259"/>
    </location>
</feature>
<dbReference type="AlphaFoldDB" id="A0A5C3M2C8"/>
<keyword evidence="3" id="KW-1185">Reference proteome</keyword>
<evidence type="ECO:0000313" key="3">
    <source>
        <dbReference type="Proteomes" id="UP000308652"/>
    </source>
</evidence>
<sequence>MPHKRAKRTVRLQQQNQRGSDLAPTKDSLANEAIPKSASRILNASKIREEWKDKKRKFEDDGQGGQGKRRKVEGAEAMQSKRKGKEKEMVSRLTIKPGESMQHFNRRVEDDMRPLVKSAVQTSNLVTRNTARAEMEARKAKKAKGKPTSEAKQNDTPEPSPPPLVVDKHAHKAKEFQKSSTSAPRRLNDIAQAPPEIKKVPRGADKSMFGKRDVLSIAQKSMMEQEREKVVARYRQLKANRRIAGEGGDERDRNGSDEE</sequence>
<proteinExistence type="predicted"/>
<protein>
    <submittedName>
        <fullName evidence="2">Uncharacterized protein</fullName>
    </submittedName>
</protein>
<evidence type="ECO:0000256" key="1">
    <source>
        <dbReference type="SAM" id="MobiDB-lite"/>
    </source>
</evidence>
<evidence type="ECO:0000313" key="2">
    <source>
        <dbReference type="EMBL" id="TFK38947.1"/>
    </source>
</evidence>
<feature type="region of interest" description="Disordered" evidence="1">
    <location>
        <begin position="238"/>
        <end position="259"/>
    </location>
</feature>
<feature type="compositionally biased region" description="Basic and acidic residues" evidence="1">
    <location>
        <begin position="196"/>
        <end position="205"/>
    </location>
</feature>
<name>A0A5C3M2C8_9AGAR</name>
<reference evidence="2 3" key="1">
    <citation type="journal article" date="2019" name="Nat. Ecol. Evol.">
        <title>Megaphylogeny resolves global patterns of mushroom evolution.</title>
        <authorList>
            <person name="Varga T."/>
            <person name="Krizsan K."/>
            <person name="Foldi C."/>
            <person name="Dima B."/>
            <person name="Sanchez-Garcia M."/>
            <person name="Sanchez-Ramirez S."/>
            <person name="Szollosi G.J."/>
            <person name="Szarkandi J.G."/>
            <person name="Papp V."/>
            <person name="Albert L."/>
            <person name="Andreopoulos W."/>
            <person name="Angelini C."/>
            <person name="Antonin V."/>
            <person name="Barry K.W."/>
            <person name="Bougher N.L."/>
            <person name="Buchanan P."/>
            <person name="Buyck B."/>
            <person name="Bense V."/>
            <person name="Catcheside P."/>
            <person name="Chovatia M."/>
            <person name="Cooper J."/>
            <person name="Damon W."/>
            <person name="Desjardin D."/>
            <person name="Finy P."/>
            <person name="Geml J."/>
            <person name="Haridas S."/>
            <person name="Hughes K."/>
            <person name="Justo A."/>
            <person name="Karasinski D."/>
            <person name="Kautmanova I."/>
            <person name="Kiss B."/>
            <person name="Kocsube S."/>
            <person name="Kotiranta H."/>
            <person name="LaButti K.M."/>
            <person name="Lechner B.E."/>
            <person name="Liimatainen K."/>
            <person name="Lipzen A."/>
            <person name="Lukacs Z."/>
            <person name="Mihaltcheva S."/>
            <person name="Morgado L.N."/>
            <person name="Niskanen T."/>
            <person name="Noordeloos M.E."/>
            <person name="Ohm R.A."/>
            <person name="Ortiz-Santana B."/>
            <person name="Ovrebo C."/>
            <person name="Racz N."/>
            <person name="Riley R."/>
            <person name="Savchenko A."/>
            <person name="Shiryaev A."/>
            <person name="Soop K."/>
            <person name="Spirin V."/>
            <person name="Szebenyi C."/>
            <person name="Tomsovsky M."/>
            <person name="Tulloss R.E."/>
            <person name="Uehling J."/>
            <person name="Grigoriev I.V."/>
            <person name="Vagvolgyi C."/>
            <person name="Papp T."/>
            <person name="Martin F.M."/>
            <person name="Miettinen O."/>
            <person name="Hibbett D.S."/>
            <person name="Nagy L.G."/>
        </authorList>
    </citation>
    <scope>NUCLEOTIDE SEQUENCE [LARGE SCALE GENOMIC DNA]</scope>
    <source>
        <strain evidence="2 3">CBS 166.37</strain>
    </source>
</reference>
<accession>A0A5C3M2C8</accession>
<feature type="compositionally biased region" description="Polar residues" evidence="1">
    <location>
        <begin position="119"/>
        <end position="130"/>
    </location>
</feature>
<feature type="region of interest" description="Disordered" evidence="1">
    <location>
        <begin position="1"/>
        <end position="36"/>
    </location>
</feature>
<dbReference type="OrthoDB" id="5876637at2759"/>
<organism evidence="2 3">
    <name type="scientific">Crucibulum laeve</name>
    <dbReference type="NCBI Taxonomy" id="68775"/>
    <lineage>
        <taxon>Eukaryota</taxon>
        <taxon>Fungi</taxon>
        <taxon>Dikarya</taxon>
        <taxon>Basidiomycota</taxon>
        <taxon>Agaricomycotina</taxon>
        <taxon>Agaricomycetes</taxon>
        <taxon>Agaricomycetidae</taxon>
        <taxon>Agaricales</taxon>
        <taxon>Agaricineae</taxon>
        <taxon>Nidulariaceae</taxon>
        <taxon>Crucibulum</taxon>
    </lineage>
</organism>
<feature type="compositionally biased region" description="Basic residues" evidence="1">
    <location>
        <begin position="1"/>
        <end position="10"/>
    </location>
</feature>
<dbReference type="Proteomes" id="UP000308652">
    <property type="component" value="Unassembled WGS sequence"/>
</dbReference>
<gene>
    <name evidence="2" type="ORF">BDQ12DRAFT_665740</name>
</gene>
<feature type="region of interest" description="Disordered" evidence="1">
    <location>
        <begin position="52"/>
        <end position="205"/>
    </location>
</feature>
<dbReference type="EMBL" id="ML213601">
    <property type="protein sequence ID" value="TFK38947.1"/>
    <property type="molecule type" value="Genomic_DNA"/>
</dbReference>
<dbReference type="STRING" id="68775.A0A5C3M2C8"/>